<feature type="domain" description="DUF8212" evidence="2">
    <location>
        <begin position="231"/>
        <end position="266"/>
    </location>
</feature>
<dbReference type="PANTHER" id="PTHR10622:SF10">
    <property type="entry name" value="HET DOMAIN-CONTAINING PROTEIN"/>
    <property type="match status" value="1"/>
</dbReference>
<feature type="domain" description="Heterokaryon incompatibility" evidence="1">
    <location>
        <begin position="29"/>
        <end position="120"/>
    </location>
</feature>
<evidence type="ECO:0000259" key="1">
    <source>
        <dbReference type="Pfam" id="PF06985"/>
    </source>
</evidence>
<dbReference type="Proteomes" id="UP000268823">
    <property type="component" value="Unassembled WGS sequence"/>
</dbReference>
<evidence type="ECO:0000259" key="2">
    <source>
        <dbReference type="Pfam" id="PF26640"/>
    </source>
</evidence>
<comment type="caution">
    <text evidence="3">The sequence shown here is derived from an EMBL/GenBank/DDBJ whole genome shotgun (WGS) entry which is preliminary data.</text>
</comment>
<dbReference type="PANTHER" id="PTHR10622">
    <property type="entry name" value="HET DOMAIN-CONTAINING PROTEIN"/>
    <property type="match status" value="1"/>
</dbReference>
<organism evidence="3 4">
    <name type="scientific">Hortaea werneckii</name>
    <name type="common">Black yeast</name>
    <name type="synonym">Cladosporium werneckii</name>
    <dbReference type="NCBI Taxonomy" id="91943"/>
    <lineage>
        <taxon>Eukaryota</taxon>
        <taxon>Fungi</taxon>
        <taxon>Dikarya</taxon>
        <taxon>Ascomycota</taxon>
        <taxon>Pezizomycotina</taxon>
        <taxon>Dothideomycetes</taxon>
        <taxon>Dothideomycetidae</taxon>
        <taxon>Mycosphaerellales</taxon>
        <taxon>Teratosphaeriaceae</taxon>
        <taxon>Hortaea</taxon>
    </lineage>
</organism>
<dbReference type="InterPro" id="IPR058525">
    <property type="entry name" value="DUF8212"/>
</dbReference>
<protein>
    <submittedName>
        <fullName evidence="3">Uncharacterized protein</fullName>
    </submittedName>
</protein>
<gene>
    <name evidence="3" type="ORF">D0861_06906</name>
</gene>
<proteinExistence type="predicted"/>
<dbReference type="InterPro" id="IPR010730">
    <property type="entry name" value="HET"/>
</dbReference>
<dbReference type="OrthoDB" id="20872at2759"/>
<dbReference type="Pfam" id="PF26640">
    <property type="entry name" value="DUF8212"/>
    <property type="match status" value="1"/>
</dbReference>
<evidence type="ECO:0000313" key="3">
    <source>
        <dbReference type="EMBL" id="RMY84556.1"/>
    </source>
</evidence>
<evidence type="ECO:0000313" key="4">
    <source>
        <dbReference type="Proteomes" id="UP000268823"/>
    </source>
</evidence>
<name>A0A3M7F7I2_HORWE</name>
<reference evidence="3 4" key="1">
    <citation type="journal article" date="2018" name="BMC Genomics">
        <title>Genomic evidence for intraspecific hybridization in a clonal and extremely halotolerant yeast.</title>
        <authorList>
            <person name="Gostincar C."/>
            <person name="Stajich J.E."/>
            <person name="Zupancic J."/>
            <person name="Zalar P."/>
            <person name="Gunde-Cimerman N."/>
        </authorList>
    </citation>
    <scope>NUCLEOTIDE SEQUENCE [LARGE SCALE GENOMIC DNA]</scope>
    <source>
        <strain evidence="3 4">EXF-2788</strain>
    </source>
</reference>
<dbReference type="Pfam" id="PF06985">
    <property type="entry name" value="HET"/>
    <property type="match status" value="1"/>
</dbReference>
<accession>A0A3M7F7I2</accession>
<dbReference type="EMBL" id="QWIR01000150">
    <property type="protein sequence ID" value="RMY84556.1"/>
    <property type="molecule type" value="Genomic_DNA"/>
</dbReference>
<dbReference type="AlphaFoldDB" id="A0A3M7F7I2"/>
<sequence length="578" mass="65448">MRLLKTGPYPPGKNQLQLIQVWGEDVPPFAVLSHTWSGDPDDEVLFADIKNGTAATKPAYGKIQDAIKAAVLDGYGYLWIDTCCIDKTSSVELSEAINSMYSYYATAQKCYAFLADVDSSLEKDRVCFSQARWWLRGWTLQELLAPEYVEFFSSDWTSLGTKNELCREIAQITGIDSEYLNGSVPVQDASIAQRMSWASKRRTTRDEDQAYSLIGLFDVNMTMLYGEGGRRAFLRLQEEIMRINEDQTIFAWVKEAQNQDAREKYHGLLADSPADFRSTGATVAYTVQSDQSLSFMTARGLRLTLPMTKRNDGVFVAALQCPVPERGFNDWLAVYLVKLDIGSEQYARVFSHQLASISRPGQSREIYVRQSFPQYATRTLYPLHLFHIRSLSLSTEYPELAEYQLEEVLHMGEERVIRQPQPQPWSRVPLRFKMNKKAHSLAAAIVIRRVYDDESFIMMLGTSSEFEVGFDVCENPKDENMDAHCLQCHFDPQPAGITMKLLHHSVRVKVEERVFDGMKLYFLDFELQALAIESTLAKILQDAVGSLAQPSSPQNKASLAATGGKLKQSLKTIAKRKF</sequence>
<dbReference type="VEuPathDB" id="FungiDB:BTJ68_09574"/>